<dbReference type="EMBL" id="JACHHD010000017">
    <property type="protein sequence ID" value="MBB5185534.1"/>
    <property type="molecule type" value="Genomic_DNA"/>
</dbReference>
<comment type="function">
    <text evidence="1">Multidrug efflux pump.</text>
</comment>
<keyword evidence="10" id="KW-0406">Ion transport</keyword>
<feature type="transmembrane region" description="Helical" evidence="13">
    <location>
        <begin position="194"/>
        <end position="216"/>
    </location>
</feature>
<dbReference type="GO" id="GO:0042910">
    <property type="term" value="F:xenobiotic transmembrane transporter activity"/>
    <property type="evidence" value="ECO:0007669"/>
    <property type="project" value="InterPro"/>
</dbReference>
<feature type="transmembrane region" description="Helical" evidence="13">
    <location>
        <begin position="358"/>
        <end position="380"/>
    </location>
</feature>
<dbReference type="RefSeq" id="WP_183376583.1">
    <property type="nucleotide sequence ID" value="NZ_JACHHD010000017.1"/>
</dbReference>
<evidence type="ECO:0000256" key="3">
    <source>
        <dbReference type="ARBA" id="ARBA00010199"/>
    </source>
</evidence>
<protein>
    <recommendedName>
        <fullName evidence="4">Probable multidrug resistance protein NorM</fullName>
    </recommendedName>
    <alternativeName>
        <fullName evidence="12">Multidrug-efflux transporter</fullName>
    </alternativeName>
</protein>
<dbReference type="InterPro" id="IPR050222">
    <property type="entry name" value="MATE_MdtK"/>
</dbReference>
<dbReference type="PANTHER" id="PTHR43298:SF2">
    <property type="entry name" value="FMN_FAD EXPORTER YEEO-RELATED"/>
    <property type="match status" value="1"/>
</dbReference>
<comment type="subcellular location">
    <subcellularLocation>
        <location evidence="2">Cell membrane</location>
        <topology evidence="2">Multi-pass membrane protein</topology>
    </subcellularLocation>
</comment>
<evidence type="ECO:0000256" key="1">
    <source>
        <dbReference type="ARBA" id="ARBA00003408"/>
    </source>
</evidence>
<evidence type="ECO:0000256" key="5">
    <source>
        <dbReference type="ARBA" id="ARBA00022448"/>
    </source>
</evidence>
<dbReference type="AlphaFoldDB" id="A0A7W8D2F8"/>
<keyword evidence="7" id="KW-1003">Cell membrane</keyword>
<dbReference type="PANTHER" id="PTHR43298">
    <property type="entry name" value="MULTIDRUG RESISTANCE PROTEIN NORM-RELATED"/>
    <property type="match status" value="1"/>
</dbReference>
<dbReference type="CDD" id="cd13138">
    <property type="entry name" value="MATE_yoeA_like"/>
    <property type="match status" value="1"/>
</dbReference>
<keyword evidence="9 13" id="KW-1133">Transmembrane helix</keyword>
<proteinExistence type="inferred from homology"/>
<organism evidence="14 15">
    <name type="scientific">Faecalicoccus acidiformans</name>
    <dbReference type="NCBI Taxonomy" id="915173"/>
    <lineage>
        <taxon>Bacteria</taxon>
        <taxon>Bacillati</taxon>
        <taxon>Bacillota</taxon>
        <taxon>Erysipelotrichia</taxon>
        <taxon>Erysipelotrichales</taxon>
        <taxon>Erysipelotrichaceae</taxon>
        <taxon>Faecalicoccus</taxon>
    </lineage>
</organism>
<evidence type="ECO:0000256" key="10">
    <source>
        <dbReference type="ARBA" id="ARBA00023065"/>
    </source>
</evidence>
<feature type="transmembrane region" description="Helical" evidence="13">
    <location>
        <begin position="100"/>
        <end position="121"/>
    </location>
</feature>
<dbReference type="Proteomes" id="UP000521313">
    <property type="component" value="Unassembled WGS sequence"/>
</dbReference>
<evidence type="ECO:0000256" key="2">
    <source>
        <dbReference type="ARBA" id="ARBA00004651"/>
    </source>
</evidence>
<comment type="similarity">
    <text evidence="3">Belongs to the multi antimicrobial extrusion (MATE) (TC 2.A.66.1) family.</text>
</comment>
<evidence type="ECO:0000256" key="11">
    <source>
        <dbReference type="ARBA" id="ARBA00023136"/>
    </source>
</evidence>
<feature type="transmembrane region" description="Helical" evidence="13">
    <location>
        <begin position="387"/>
        <end position="409"/>
    </location>
</feature>
<dbReference type="NCBIfam" id="TIGR00797">
    <property type="entry name" value="matE"/>
    <property type="match status" value="1"/>
</dbReference>
<dbReference type="Pfam" id="PF01554">
    <property type="entry name" value="MatE"/>
    <property type="match status" value="2"/>
</dbReference>
<name>A0A7W8D2F8_9FIRM</name>
<dbReference type="InterPro" id="IPR048279">
    <property type="entry name" value="MdtK-like"/>
</dbReference>
<dbReference type="GO" id="GO:0015297">
    <property type="term" value="F:antiporter activity"/>
    <property type="evidence" value="ECO:0007669"/>
    <property type="project" value="UniProtKB-KW"/>
</dbReference>
<feature type="transmembrane region" description="Helical" evidence="13">
    <location>
        <begin position="415"/>
        <end position="440"/>
    </location>
</feature>
<comment type="caution">
    <text evidence="14">The sequence shown here is derived from an EMBL/GenBank/DDBJ whole genome shotgun (WGS) entry which is preliminary data.</text>
</comment>
<feature type="transmembrane region" description="Helical" evidence="13">
    <location>
        <begin position="61"/>
        <end position="80"/>
    </location>
</feature>
<keyword evidence="8 13" id="KW-0812">Transmembrane</keyword>
<dbReference type="InterPro" id="IPR002528">
    <property type="entry name" value="MATE_fam"/>
</dbReference>
<feature type="transmembrane region" description="Helical" evidence="13">
    <location>
        <begin position="169"/>
        <end position="188"/>
    </location>
</feature>
<dbReference type="GO" id="GO:0005886">
    <property type="term" value="C:plasma membrane"/>
    <property type="evidence" value="ECO:0007669"/>
    <property type="project" value="UniProtKB-SubCell"/>
</dbReference>
<reference evidence="14 15" key="1">
    <citation type="submission" date="2020-08" db="EMBL/GenBank/DDBJ databases">
        <title>Genomic Encyclopedia of Type Strains, Phase IV (KMG-IV): sequencing the most valuable type-strain genomes for metagenomic binning, comparative biology and taxonomic classification.</title>
        <authorList>
            <person name="Goeker M."/>
        </authorList>
    </citation>
    <scope>NUCLEOTIDE SEQUENCE [LARGE SCALE GENOMIC DNA]</scope>
    <source>
        <strain evidence="14 15">DSM 26963</strain>
    </source>
</reference>
<evidence type="ECO:0000256" key="13">
    <source>
        <dbReference type="SAM" id="Phobius"/>
    </source>
</evidence>
<evidence type="ECO:0000256" key="8">
    <source>
        <dbReference type="ARBA" id="ARBA00022692"/>
    </source>
</evidence>
<keyword evidence="5" id="KW-0813">Transport</keyword>
<dbReference type="PIRSF" id="PIRSF006603">
    <property type="entry name" value="DinF"/>
    <property type="match status" value="1"/>
</dbReference>
<evidence type="ECO:0000313" key="14">
    <source>
        <dbReference type="EMBL" id="MBB5185534.1"/>
    </source>
</evidence>
<gene>
    <name evidence="14" type="ORF">HNQ43_001598</name>
</gene>
<feature type="transmembrane region" description="Helical" evidence="13">
    <location>
        <begin position="316"/>
        <end position="338"/>
    </location>
</feature>
<evidence type="ECO:0000256" key="4">
    <source>
        <dbReference type="ARBA" id="ARBA00020268"/>
    </source>
</evidence>
<keyword evidence="11 13" id="KW-0472">Membrane</keyword>
<evidence type="ECO:0000313" key="15">
    <source>
        <dbReference type="Proteomes" id="UP000521313"/>
    </source>
</evidence>
<evidence type="ECO:0000256" key="9">
    <source>
        <dbReference type="ARBA" id="ARBA00022989"/>
    </source>
</evidence>
<accession>A0A7W8D2F8</accession>
<evidence type="ECO:0000256" key="6">
    <source>
        <dbReference type="ARBA" id="ARBA00022449"/>
    </source>
</evidence>
<keyword evidence="6" id="KW-0050">Antiport</keyword>
<evidence type="ECO:0000256" key="12">
    <source>
        <dbReference type="ARBA" id="ARBA00031636"/>
    </source>
</evidence>
<feature type="transmembrane region" description="Helical" evidence="13">
    <location>
        <begin position="141"/>
        <end position="162"/>
    </location>
</feature>
<sequence>MKKTRQVDMVQGPLLPKLILFSVPVVLSGVLQLLFNAADVIVVGRFTGKEALAAVGSTSSLINLLINLFLGISVGANVLVGQYIGAKDRENCQKTVHTGIMFAFFGGLFVGIFGFLAAGTLLTMMATPANVLPLSTTYMQIYFIGLPALLVYDFGAALLRAVGDTRRPLYFLVISGIINVVLNLYFVIVWKMGVAGVALATIISEGVSAVLILLCLSRQEGMIRLSRKYLHFSLDKGIRMVKLGVPAGVQGMLFSISNVLIQSSVNGFGATVMAGNTASLNIENFVYISMNGIYQTALSFTSQNMGAGQYKRIDKILLECLGIVSLIGLVLGVGAYVFGNSLLHIYSTDPQVIKVGLLRLSIICTPYFLCGIMDVLVGCLRGMGYSLMPMIVSLIGVCLFRVIWIFTIFQIHRELFVLYISYPISWIMTIVVDICCYRIVRKRISEKRVMENAAV</sequence>
<evidence type="ECO:0000256" key="7">
    <source>
        <dbReference type="ARBA" id="ARBA00022475"/>
    </source>
</evidence>
<dbReference type="GO" id="GO:0006811">
    <property type="term" value="P:monoatomic ion transport"/>
    <property type="evidence" value="ECO:0007669"/>
    <property type="project" value="UniProtKB-KW"/>
</dbReference>